<proteinExistence type="predicted"/>
<dbReference type="PANTHER" id="PTHR10229:SF0">
    <property type="entry name" value="GTP-BINDING PROTEIN 6-RELATED"/>
    <property type="match status" value="1"/>
</dbReference>
<dbReference type="EMBL" id="BARS01031469">
    <property type="protein sequence ID" value="GAG18480.1"/>
    <property type="molecule type" value="Genomic_DNA"/>
</dbReference>
<feature type="domain" description="GTPase HflX N-terminal" evidence="1">
    <location>
        <begin position="1"/>
        <end position="70"/>
    </location>
</feature>
<feature type="non-terminal residue" evidence="3">
    <location>
        <position position="115"/>
    </location>
</feature>
<dbReference type="PANTHER" id="PTHR10229">
    <property type="entry name" value="GTP-BINDING PROTEIN HFLX"/>
    <property type="match status" value="1"/>
</dbReference>
<accession>X0VJT1</accession>
<name>X0VJT1_9ZZZZ</name>
<evidence type="ECO:0000259" key="2">
    <source>
        <dbReference type="Pfam" id="PF16360"/>
    </source>
</evidence>
<dbReference type="Gene3D" id="3.40.50.11060">
    <property type="entry name" value="GTPase HflX, N-terminal domain"/>
    <property type="match status" value="1"/>
</dbReference>
<organism evidence="3">
    <name type="scientific">marine sediment metagenome</name>
    <dbReference type="NCBI Taxonomy" id="412755"/>
    <lineage>
        <taxon>unclassified sequences</taxon>
        <taxon>metagenomes</taxon>
        <taxon>ecological metagenomes</taxon>
    </lineage>
</organism>
<gene>
    <name evidence="3" type="ORF">S01H1_48969</name>
</gene>
<protein>
    <recommendedName>
        <fullName evidence="4">GTPase HflX N-terminal domain-containing protein</fullName>
    </recommendedName>
</protein>
<evidence type="ECO:0000259" key="1">
    <source>
        <dbReference type="Pfam" id="PF13167"/>
    </source>
</evidence>
<dbReference type="Gene3D" id="6.10.250.2860">
    <property type="match status" value="1"/>
</dbReference>
<dbReference type="Pfam" id="PF13167">
    <property type="entry name" value="GTP-bdg_N"/>
    <property type="match status" value="1"/>
</dbReference>
<dbReference type="InterPro" id="IPR042108">
    <property type="entry name" value="GTPase_HflX_N_sf"/>
</dbReference>
<dbReference type="Pfam" id="PF16360">
    <property type="entry name" value="GTP-bdg_M"/>
    <property type="match status" value="1"/>
</dbReference>
<dbReference type="AlphaFoldDB" id="X0VJT1"/>
<comment type="caution">
    <text evidence="3">The sequence shown here is derived from an EMBL/GenBank/DDBJ whole genome shotgun (WGS) entry which is preliminary data.</text>
</comment>
<dbReference type="GO" id="GO:0043022">
    <property type="term" value="F:ribosome binding"/>
    <property type="evidence" value="ECO:0007669"/>
    <property type="project" value="TreeGrafter"/>
</dbReference>
<dbReference type="InterPro" id="IPR016496">
    <property type="entry name" value="GTPase_HflX"/>
</dbReference>
<dbReference type="InterPro" id="IPR032305">
    <property type="entry name" value="GTP-bd_M"/>
</dbReference>
<dbReference type="InterPro" id="IPR025121">
    <property type="entry name" value="GTPase_HflX_N"/>
</dbReference>
<sequence>MVQRLERPNPATFIGLGKVGELVEQAAQTAADVVIFDDELSPRHQRELEKALGDGVKVLDRTALILDIFAQHAHTREGALQVELAQYEYRLPRLTRAWTHLARQAGGRAGGATGG</sequence>
<evidence type="ECO:0000313" key="3">
    <source>
        <dbReference type="EMBL" id="GAG18480.1"/>
    </source>
</evidence>
<dbReference type="GO" id="GO:0005525">
    <property type="term" value="F:GTP binding"/>
    <property type="evidence" value="ECO:0007669"/>
    <property type="project" value="InterPro"/>
</dbReference>
<feature type="domain" description="GTP-binding protein middle" evidence="2">
    <location>
        <begin position="72"/>
        <end position="109"/>
    </location>
</feature>
<dbReference type="GO" id="GO:0005737">
    <property type="term" value="C:cytoplasm"/>
    <property type="evidence" value="ECO:0007669"/>
    <property type="project" value="TreeGrafter"/>
</dbReference>
<reference evidence="3" key="1">
    <citation type="journal article" date="2014" name="Front. Microbiol.">
        <title>High frequency of phylogenetically diverse reductive dehalogenase-homologous genes in deep subseafloor sedimentary metagenomes.</title>
        <authorList>
            <person name="Kawai M."/>
            <person name="Futagami T."/>
            <person name="Toyoda A."/>
            <person name="Takaki Y."/>
            <person name="Nishi S."/>
            <person name="Hori S."/>
            <person name="Arai W."/>
            <person name="Tsubouchi T."/>
            <person name="Morono Y."/>
            <person name="Uchiyama I."/>
            <person name="Ito T."/>
            <person name="Fujiyama A."/>
            <person name="Inagaki F."/>
            <person name="Takami H."/>
        </authorList>
    </citation>
    <scope>NUCLEOTIDE SEQUENCE</scope>
    <source>
        <strain evidence="3">Expedition CK06-06</strain>
    </source>
</reference>
<evidence type="ECO:0008006" key="4">
    <source>
        <dbReference type="Google" id="ProtNLM"/>
    </source>
</evidence>